<name>A0AC60VWQ5_9ARCH</name>
<evidence type="ECO:0000313" key="1">
    <source>
        <dbReference type="EMBL" id="MBA4451751.1"/>
    </source>
</evidence>
<comment type="caution">
    <text evidence="1">The sequence shown here is derived from an EMBL/GenBank/DDBJ whole genome shotgun (WGS) entry which is preliminary data.</text>
</comment>
<sequence>MIEQHIESLGITLPSPPTPAGSYIPAVKTGNLLFISGQIPMVNGKLLYTGKVSDANLEEAQKSAKTCAINILAQIKRELGDFEKVSRIVRLNGFVNSESDFSQHPKVINAASDLFFEIFGDKGKHSRIAVGVANLPLDSMTEIDAVVEFSE</sequence>
<accession>A0AC60VWQ5</accession>
<reference evidence="1 2" key="1">
    <citation type="journal article" date="2020" name="Appl. Environ. Microbiol.">
        <title>Genomic Characteristics of a Novel Species of Ammonia-Oxidizing Archaea from the Jiulong River Estuary.</title>
        <authorList>
            <person name="Zou D."/>
            <person name="Wan R."/>
            <person name="Han L."/>
            <person name="Xu M.N."/>
            <person name="Liu Y."/>
            <person name="Liu H."/>
            <person name="Kao S.J."/>
            <person name="Li M."/>
        </authorList>
    </citation>
    <scope>NUCLEOTIDE SEQUENCE [LARGE SCALE GENOMIC DNA]</scope>
    <source>
        <strain evidence="1">W1bin1</strain>
    </source>
</reference>
<evidence type="ECO:0000313" key="2">
    <source>
        <dbReference type="Proteomes" id="UP000559653"/>
    </source>
</evidence>
<organism evidence="1 2">
    <name type="scientific">Candidatus Nitrosomaritimum aestuariumsis</name>
    <dbReference type="NCBI Taxonomy" id="3342354"/>
    <lineage>
        <taxon>Archaea</taxon>
        <taxon>Nitrososphaerota</taxon>
        <taxon>Nitrososphaeria</taxon>
        <taxon>Nitrosopumilales</taxon>
        <taxon>Nitrosopumilaceae</taxon>
        <taxon>Candidatus Nitrosomaritimum</taxon>
    </lineage>
</organism>
<dbReference type="EMBL" id="JACEMZ010000002">
    <property type="protein sequence ID" value="MBA4451751.1"/>
    <property type="molecule type" value="Genomic_DNA"/>
</dbReference>
<proteinExistence type="predicted"/>
<gene>
    <name evidence="1" type="ORF">H2B03_01025</name>
</gene>
<dbReference type="Proteomes" id="UP000559653">
    <property type="component" value="Unassembled WGS sequence"/>
</dbReference>
<protein>
    <submittedName>
        <fullName evidence="1">RidA family protein</fullName>
    </submittedName>
</protein>